<dbReference type="OrthoDB" id="151099at2"/>
<keyword evidence="3" id="KW-1185">Reference proteome</keyword>
<dbReference type="RefSeq" id="WP_002708056.1">
    <property type="nucleotide sequence ID" value="NZ_JH651384.1"/>
</dbReference>
<sequence length="209" mass="23550">MNQLIVMLDKQILRRFPVKATSVTFGRSSKSDIALPDRTISNHHARITVVREDCFLEDLESTNGTYVNQLLVDRHLLEDGDVIGLGKYQVVFRTELGLESQLKRLSLHPKLMDSTHTVWLQVLDGRKAGYIIPLLQERVVLGNLTTGQLLIEPDSQGQYIMRHVGMNAHANRTLAPGDEIRVEDVTFQFCRKAPNANSEPQPPEQPADT</sequence>
<organism evidence="2 3">
    <name type="scientific">Thiothrix nivea (strain ATCC 35100 / DSM 5205 / JP2)</name>
    <dbReference type="NCBI Taxonomy" id="870187"/>
    <lineage>
        <taxon>Bacteria</taxon>
        <taxon>Pseudomonadati</taxon>
        <taxon>Pseudomonadota</taxon>
        <taxon>Gammaproteobacteria</taxon>
        <taxon>Thiotrichales</taxon>
        <taxon>Thiotrichaceae</taxon>
        <taxon>Thiothrix</taxon>
    </lineage>
</organism>
<dbReference type="EMBL" id="JH651384">
    <property type="protein sequence ID" value="EIJ34114.1"/>
    <property type="molecule type" value="Genomic_DNA"/>
</dbReference>
<accession>A0A656HDR2</accession>
<dbReference type="SMART" id="SM00240">
    <property type="entry name" value="FHA"/>
    <property type="match status" value="1"/>
</dbReference>
<dbReference type="Gene3D" id="2.60.200.20">
    <property type="match status" value="1"/>
</dbReference>
<dbReference type="InterPro" id="IPR008984">
    <property type="entry name" value="SMAD_FHA_dom_sf"/>
</dbReference>
<proteinExistence type="predicted"/>
<dbReference type="Proteomes" id="UP000005317">
    <property type="component" value="Unassembled WGS sequence"/>
</dbReference>
<evidence type="ECO:0000313" key="2">
    <source>
        <dbReference type="EMBL" id="EIJ34114.1"/>
    </source>
</evidence>
<evidence type="ECO:0000313" key="3">
    <source>
        <dbReference type="Proteomes" id="UP000005317"/>
    </source>
</evidence>
<dbReference type="InterPro" id="IPR000253">
    <property type="entry name" value="FHA_dom"/>
</dbReference>
<dbReference type="InterPro" id="IPR050923">
    <property type="entry name" value="Cell_Proc_Reg/RNA_Proc"/>
</dbReference>
<name>A0A656HDR2_THINJ</name>
<dbReference type="PANTHER" id="PTHR23308">
    <property type="entry name" value="NUCLEAR INHIBITOR OF PROTEIN PHOSPHATASE-1"/>
    <property type="match status" value="1"/>
</dbReference>
<gene>
    <name evidence="2" type="ORF">Thini_1511</name>
</gene>
<dbReference type="SUPFAM" id="SSF49879">
    <property type="entry name" value="SMAD/FHA domain"/>
    <property type="match status" value="1"/>
</dbReference>
<dbReference type="AlphaFoldDB" id="A0A656HDR2"/>
<dbReference type="PROSITE" id="PS50006">
    <property type="entry name" value="FHA_DOMAIN"/>
    <property type="match status" value="1"/>
</dbReference>
<evidence type="ECO:0000259" key="1">
    <source>
        <dbReference type="PROSITE" id="PS50006"/>
    </source>
</evidence>
<protein>
    <submittedName>
        <fullName evidence="2">FHA domain containing protein</fullName>
    </submittedName>
</protein>
<reference evidence="3" key="1">
    <citation type="journal article" date="2011" name="Stand. Genomic Sci.">
        <title>Genome sequence of the filamentous, gliding Thiothrix nivea neotype strain (JP2(T)).</title>
        <authorList>
            <person name="Lapidus A."/>
            <person name="Nolan M."/>
            <person name="Lucas S."/>
            <person name="Glavina Del Rio T."/>
            <person name="Tice H."/>
            <person name="Cheng J.F."/>
            <person name="Tapia R."/>
            <person name="Han C."/>
            <person name="Goodwin L."/>
            <person name="Pitluck S."/>
            <person name="Liolios K."/>
            <person name="Pagani I."/>
            <person name="Ivanova N."/>
            <person name="Huntemann M."/>
            <person name="Mavromatis K."/>
            <person name="Mikhailova N."/>
            <person name="Pati A."/>
            <person name="Chen A."/>
            <person name="Palaniappan K."/>
            <person name="Land M."/>
            <person name="Brambilla E.M."/>
            <person name="Rohde M."/>
            <person name="Abt B."/>
            <person name="Verbarg S."/>
            <person name="Goker M."/>
            <person name="Bristow J."/>
            <person name="Eisen J.A."/>
            <person name="Markowitz V."/>
            <person name="Hugenholtz P."/>
            <person name="Kyrpides N.C."/>
            <person name="Klenk H.P."/>
            <person name="Woyke T."/>
        </authorList>
    </citation>
    <scope>NUCLEOTIDE SEQUENCE [LARGE SCALE GENOMIC DNA]</scope>
    <source>
        <strain evidence="3">ATCC 35100 / DSM 5205 / JP2</strain>
    </source>
</reference>
<dbReference type="Pfam" id="PF00498">
    <property type="entry name" value="FHA"/>
    <property type="match status" value="1"/>
</dbReference>
<feature type="domain" description="FHA" evidence="1">
    <location>
        <begin position="23"/>
        <end position="72"/>
    </location>
</feature>
<dbReference type="CDD" id="cd00060">
    <property type="entry name" value="FHA"/>
    <property type="match status" value="1"/>
</dbReference>